<dbReference type="EMBL" id="CZPT02000335">
    <property type="protein sequence ID" value="SCU65548.1"/>
    <property type="molecule type" value="Genomic_DNA"/>
</dbReference>
<dbReference type="PANTHER" id="PTHR23048">
    <property type="entry name" value="MYOSIN LIGHT CHAIN 1, 3"/>
    <property type="match status" value="1"/>
</dbReference>
<evidence type="ECO:0000259" key="3">
    <source>
        <dbReference type="PROSITE" id="PS50222"/>
    </source>
</evidence>
<dbReference type="VEuPathDB" id="TriTrypDB:TEOVI_000732300"/>
<evidence type="ECO:0000256" key="1">
    <source>
        <dbReference type="ARBA" id="ARBA00022737"/>
    </source>
</evidence>
<dbReference type="GO" id="GO:0005509">
    <property type="term" value="F:calcium ion binding"/>
    <property type="evidence" value="ECO:0007669"/>
    <property type="project" value="InterPro"/>
</dbReference>
<dbReference type="AlphaFoldDB" id="A0A1G4I1N4"/>
<dbReference type="Gene3D" id="1.10.238.10">
    <property type="entry name" value="EF-hand"/>
    <property type="match status" value="2"/>
</dbReference>
<dbReference type="GeneID" id="92381257"/>
<name>A0A1G4I1N4_TRYEQ</name>
<dbReference type="PROSITE" id="PS50222">
    <property type="entry name" value="EF_HAND_2"/>
    <property type="match status" value="1"/>
</dbReference>
<dbReference type="InterPro" id="IPR002048">
    <property type="entry name" value="EF_hand_dom"/>
</dbReference>
<evidence type="ECO:0000256" key="2">
    <source>
        <dbReference type="SAM" id="MobiDB-lite"/>
    </source>
</evidence>
<dbReference type="SUPFAM" id="SSF47473">
    <property type="entry name" value="EF-hand"/>
    <property type="match status" value="1"/>
</dbReference>
<dbReference type="Proteomes" id="UP000195570">
    <property type="component" value="Unassembled WGS sequence"/>
</dbReference>
<dbReference type="InterPro" id="IPR011992">
    <property type="entry name" value="EF-hand-dom_pair"/>
</dbReference>
<proteinExistence type="predicted"/>
<feature type="region of interest" description="Disordered" evidence="2">
    <location>
        <begin position="1"/>
        <end position="40"/>
    </location>
</feature>
<keyword evidence="1" id="KW-0677">Repeat</keyword>
<keyword evidence="5" id="KW-1185">Reference proteome</keyword>
<accession>A0A1G4I1N4</accession>
<dbReference type="PANTHER" id="PTHR23048:SF0">
    <property type="entry name" value="CALMODULIN LIKE 3"/>
    <property type="match status" value="1"/>
</dbReference>
<feature type="domain" description="EF-hand" evidence="3">
    <location>
        <begin position="123"/>
        <end position="158"/>
    </location>
</feature>
<organism evidence="4 5">
    <name type="scientific">Trypanosoma equiperdum</name>
    <dbReference type="NCBI Taxonomy" id="5694"/>
    <lineage>
        <taxon>Eukaryota</taxon>
        <taxon>Discoba</taxon>
        <taxon>Euglenozoa</taxon>
        <taxon>Kinetoplastea</taxon>
        <taxon>Metakinetoplastina</taxon>
        <taxon>Trypanosomatida</taxon>
        <taxon>Trypanosomatidae</taxon>
        <taxon>Trypanosoma</taxon>
    </lineage>
</organism>
<reference evidence="4" key="1">
    <citation type="submission" date="2016-09" db="EMBL/GenBank/DDBJ databases">
        <authorList>
            <person name="Hebert L."/>
            <person name="Moumen B."/>
        </authorList>
    </citation>
    <scope>NUCLEOTIDE SEQUENCE [LARGE SCALE GENOMIC DNA]</scope>
    <source>
        <strain evidence="4">OVI</strain>
    </source>
</reference>
<evidence type="ECO:0000313" key="5">
    <source>
        <dbReference type="Proteomes" id="UP000195570"/>
    </source>
</evidence>
<protein>
    <recommendedName>
        <fullName evidence="3">EF-hand domain-containing protein</fullName>
    </recommendedName>
</protein>
<evidence type="ECO:0000313" key="4">
    <source>
        <dbReference type="EMBL" id="SCU65548.1"/>
    </source>
</evidence>
<dbReference type="GO" id="GO:0016460">
    <property type="term" value="C:myosin II complex"/>
    <property type="evidence" value="ECO:0007669"/>
    <property type="project" value="TreeGrafter"/>
</dbReference>
<dbReference type="FunFam" id="1.10.238.10:FF:000003">
    <property type="entry name" value="Calmodulin A"/>
    <property type="match status" value="1"/>
</dbReference>
<gene>
    <name evidence="4" type="ORF">TEOVI_000732300</name>
</gene>
<dbReference type="InterPro" id="IPR050230">
    <property type="entry name" value="CALM/Myosin/TropC-like"/>
</dbReference>
<comment type="caution">
    <text evidence="4">The sequence shown here is derived from an EMBL/GenBank/DDBJ whole genome shotgun (WGS) entry which is preliminary data.</text>
</comment>
<sequence length="196" mass="22171">MDKGMKDKAPVSSQQDHFSRGGAVGGKPISDVRGTSRPFYRKPVSHNTIAELAEGFRVLSNGQKTISIPMKEVSALMASVGLHLSDEEFHEVMRVFGQGEQTNTEELSFKDFLSLMMCEVDDTMLEEMRSAFLHYDKQKTGFVTKKQFTELFATGGECSTPEEVEELLTIAEQDETDDKIDYNRFINELVHRLNFM</sequence>
<dbReference type="RefSeq" id="XP_067077131.1">
    <property type="nucleotide sequence ID" value="XM_067221030.1"/>
</dbReference>